<gene>
    <name evidence="1" type="ORF">K7432_001909</name>
</gene>
<dbReference type="InterPro" id="IPR013922">
    <property type="entry name" value="Cyclin_PHO80-like"/>
</dbReference>
<organism evidence="1 2">
    <name type="scientific">Basidiobolus ranarum</name>
    <dbReference type="NCBI Taxonomy" id="34480"/>
    <lineage>
        <taxon>Eukaryota</taxon>
        <taxon>Fungi</taxon>
        <taxon>Fungi incertae sedis</taxon>
        <taxon>Zoopagomycota</taxon>
        <taxon>Entomophthoromycotina</taxon>
        <taxon>Basidiobolomycetes</taxon>
        <taxon>Basidiobolales</taxon>
        <taxon>Basidiobolaceae</taxon>
        <taxon>Basidiobolus</taxon>
    </lineage>
</organism>
<keyword evidence="2" id="KW-1185">Reference proteome</keyword>
<dbReference type="InterPro" id="IPR036915">
    <property type="entry name" value="Cyclin-like_sf"/>
</dbReference>
<dbReference type="Proteomes" id="UP001479436">
    <property type="component" value="Unassembled WGS sequence"/>
</dbReference>
<proteinExistence type="predicted"/>
<dbReference type="PANTHER" id="PTHR15615:SF27">
    <property type="entry name" value="PHO85 CYCLIN CLG1"/>
    <property type="match status" value="1"/>
</dbReference>
<evidence type="ECO:0000313" key="2">
    <source>
        <dbReference type="Proteomes" id="UP001479436"/>
    </source>
</evidence>
<dbReference type="Gene3D" id="1.10.472.10">
    <property type="entry name" value="Cyclin-like"/>
    <property type="match status" value="1"/>
</dbReference>
<reference evidence="1 2" key="1">
    <citation type="submission" date="2023-04" db="EMBL/GenBank/DDBJ databases">
        <title>Genome of Basidiobolus ranarum AG-B5.</title>
        <authorList>
            <person name="Stajich J.E."/>
            <person name="Carter-House D."/>
            <person name="Gryganskyi A."/>
        </authorList>
    </citation>
    <scope>NUCLEOTIDE SEQUENCE [LARGE SCALE GENOMIC DNA]</scope>
    <source>
        <strain evidence="1 2">AG-B5</strain>
    </source>
</reference>
<sequence>MRNPYPNHHLNKVDFCIFSKSTQQHESIVRQKISKFLPDISTLRVAEFAANMVSYMWNTQLGSSSYTASADLKAFCNALIFTTEMSSTTILTALQYIHRLKSYSPSAGGNHWSEYRLFTVALMLASKFLDDATFTNKVWAEVTRVPVKELNLMELEFLSFVDFDLYVSEREFLHWLQCLGHYWNRVPNPNRLKGSQYIDLLQRQRLDHDYWRKYPPLS</sequence>
<comment type="caution">
    <text evidence="1">The sequence shown here is derived from an EMBL/GenBank/DDBJ whole genome shotgun (WGS) entry which is preliminary data.</text>
</comment>
<protein>
    <recommendedName>
        <fullName evidence="3">Cyclin</fullName>
    </recommendedName>
</protein>
<evidence type="ECO:0000313" key="1">
    <source>
        <dbReference type="EMBL" id="KAK9727377.1"/>
    </source>
</evidence>
<dbReference type="Pfam" id="PF08613">
    <property type="entry name" value="Cyclin"/>
    <property type="match status" value="1"/>
</dbReference>
<dbReference type="PANTHER" id="PTHR15615">
    <property type="match status" value="1"/>
</dbReference>
<dbReference type="EMBL" id="JASJQH010006922">
    <property type="protein sequence ID" value="KAK9727377.1"/>
    <property type="molecule type" value="Genomic_DNA"/>
</dbReference>
<accession>A0ABR2W935</accession>
<dbReference type="SUPFAM" id="SSF47954">
    <property type="entry name" value="Cyclin-like"/>
    <property type="match status" value="1"/>
</dbReference>
<name>A0ABR2W935_9FUNG</name>
<evidence type="ECO:0008006" key="3">
    <source>
        <dbReference type="Google" id="ProtNLM"/>
    </source>
</evidence>
<dbReference type="CDD" id="cd20557">
    <property type="entry name" value="CYCLIN_ScPCL1-like"/>
    <property type="match status" value="1"/>
</dbReference>